<comment type="caution">
    <text evidence="2">The sequence shown here is derived from an EMBL/GenBank/DDBJ whole genome shotgun (WGS) entry which is preliminary data.</text>
</comment>
<evidence type="ECO:0000256" key="1">
    <source>
        <dbReference type="SAM" id="SignalP"/>
    </source>
</evidence>
<feature type="signal peptide" evidence="1">
    <location>
        <begin position="1"/>
        <end position="17"/>
    </location>
</feature>
<gene>
    <name evidence="2" type="ORF">PMIN01_11199</name>
</gene>
<reference evidence="2" key="1">
    <citation type="journal article" date="2020" name="Mol. Plant Microbe Interact.">
        <title>Genome Sequence of the Biocontrol Agent Coniothyrium minitans strain Conio (IMI 134523).</title>
        <authorList>
            <person name="Patel D."/>
            <person name="Shittu T.A."/>
            <person name="Baroncelli R."/>
            <person name="Muthumeenakshi S."/>
            <person name="Osborne T.H."/>
            <person name="Janganan T.K."/>
            <person name="Sreenivasaprasad S."/>
        </authorList>
    </citation>
    <scope>NUCLEOTIDE SEQUENCE</scope>
    <source>
        <strain evidence="2">Conio</strain>
    </source>
</reference>
<keyword evidence="1" id="KW-0732">Signal</keyword>
<feature type="chain" id="PRO_5040382246" evidence="1">
    <location>
        <begin position="18"/>
        <end position="192"/>
    </location>
</feature>
<evidence type="ECO:0000313" key="2">
    <source>
        <dbReference type="EMBL" id="KAF9730330.1"/>
    </source>
</evidence>
<accession>A0A9P6KL01</accession>
<dbReference type="Proteomes" id="UP000756921">
    <property type="component" value="Unassembled WGS sequence"/>
</dbReference>
<dbReference type="EMBL" id="WJXW01000014">
    <property type="protein sequence ID" value="KAF9730330.1"/>
    <property type="molecule type" value="Genomic_DNA"/>
</dbReference>
<protein>
    <submittedName>
        <fullName evidence="2">Uncharacterized protein</fullName>
    </submittedName>
</protein>
<evidence type="ECO:0000313" key="3">
    <source>
        <dbReference type="Proteomes" id="UP000756921"/>
    </source>
</evidence>
<name>A0A9P6KL01_9PLEO</name>
<sequence length="192" mass="21809">MLLHYLLASIGALLVAADFDIYLVMRQPPARPPWTVGIINWQFLDPNQNSCPDPAHTRLFNSHDDVSGNKIGVRCDSWGQREHNGCYAGDDNDPANIDAMEMHLSDTPKFHYTIYKADEHGPPGRTARESQSRPFELLGLKGESAGWCVPVSWPQTGRPFGVCGNYRLFRKFQCHSFYTADWINSYDRGWHP</sequence>
<dbReference type="OrthoDB" id="3770142at2759"/>
<dbReference type="AlphaFoldDB" id="A0A9P6KL01"/>
<organism evidence="2 3">
    <name type="scientific">Paraphaeosphaeria minitans</name>
    <dbReference type="NCBI Taxonomy" id="565426"/>
    <lineage>
        <taxon>Eukaryota</taxon>
        <taxon>Fungi</taxon>
        <taxon>Dikarya</taxon>
        <taxon>Ascomycota</taxon>
        <taxon>Pezizomycotina</taxon>
        <taxon>Dothideomycetes</taxon>
        <taxon>Pleosporomycetidae</taxon>
        <taxon>Pleosporales</taxon>
        <taxon>Massarineae</taxon>
        <taxon>Didymosphaeriaceae</taxon>
        <taxon>Paraphaeosphaeria</taxon>
    </lineage>
</organism>
<proteinExistence type="predicted"/>
<keyword evidence="3" id="KW-1185">Reference proteome</keyword>